<organism evidence="1 2">
    <name type="scientific">Prochlorococcus marinus (strain MIT 9211)</name>
    <dbReference type="NCBI Taxonomy" id="93059"/>
    <lineage>
        <taxon>Bacteria</taxon>
        <taxon>Bacillati</taxon>
        <taxon>Cyanobacteriota</taxon>
        <taxon>Cyanophyceae</taxon>
        <taxon>Synechococcales</taxon>
        <taxon>Prochlorococcaceae</taxon>
        <taxon>Prochlorococcus</taxon>
    </lineage>
</organism>
<dbReference type="STRING" id="93059.P9211_05981"/>
<evidence type="ECO:0000313" key="1">
    <source>
        <dbReference type="EMBL" id="ABX08529.1"/>
    </source>
</evidence>
<evidence type="ECO:0000313" key="2">
    <source>
        <dbReference type="Proteomes" id="UP000000788"/>
    </source>
</evidence>
<name>A9BEL9_PROM4</name>
<accession>A9BEL9</accession>
<dbReference type="HOGENOM" id="CLU_1667834_0_0_3"/>
<dbReference type="AlphaFoldDB" id="A9BEL9"/>
<dbReference type="KEGG" id="pmj:P9211_05981"/>
<dbReference type="EMBL" id="CP000878">
    <property type="protein sequence ID" value="ABX08529.1"/>
    <property type="molecule type" value="Genomic_DNA"/>
</dbReference>
<gene>
    <name evidence="1" type="ordered locus">P9211_05981</name>
</gene>
<reference evidence="1 2" key="1">
    <citation type="journal article" date="2007" name="PLoS Genet.">
        <title>Patterns and implications of gene gain and loss in the evolution of Prochlorococcus.</title>
        <authorList>
            <person name="Kettler G.C."/>
            <person name="Martiny A.C."/>
            <person name="Huang K."/>
            <person name="Zucker J."/>
            <person name="Coleman M.L."/>
            <person name="Rodrigue S."/>
            <person name="Chen F."/>
            <person name="Lapidus A."/>
            <person name="Ferriera S."/>
            <person name="Johnson J."/>
            <person name="Steglich C."/>
            <person name="Church G.M."/>
            <person name="Richardson P."/>
            <person name="Chisholm S.W."/>
        </authorList>
    </citation>
    <scope>NUCLEOTIDE SEQUENCE [LARGE SCALE GENOMIC DNA]</scope>
    <source>
        <strain evidence="2">MIT 9211</strain>
    </source>
</reference>
<dbReference type="Proteomes" id="UP000000788">
    <property type="component" value="Chromosome"/>
</dbReference>
<sequence length="158" mass="17870">MTFGLIRTYLDRRKMVSTDTFLFHLISFEFLQSVSTATLCIRSFSLGKCILGQQGTGLPLLRTAMNYHLALIRKALSKRELLHQAELVLASKPERCSSAELNSRLIAQNAKKKKLHQVELFLASKPERCSSAELNSRLAVKRAQAKRLHSAQMISLRK</sequence>
<proteinExistence type="predicted"/>
<keyword evidence="2" id="KW-1185">Reference proteome</keyword>
<protein>
    <submittedName>
        <fullName evidence="1">Uncharacterized protein</fullName>
    </submittedName>
</protein>